<keyword evidence="1" id="KW-0812">Transmembrane</keyword>
<accession>Q1Q2N4</accession>
<sequence>MYIVFGITFLIGIIFFVVPPMVKKPSFTKEIPDSTLGFTKRDDFHMEKYSPRHDLTLQDLKKGFDKRIYFGISGIIILLGVSLYSTYLIKKKNKKQ</sequence>
<name>Q1Q2N4_KUEST</name>
<keyword evidence="1" id="KW-1133">Transmembrane helix</keyword>
<keyword evidence="1" id="KW-0472">Membrane</keyword>
<reference evidence="2" key="2">
    <citation type="submission" date="2006-01" db="EMBL/GenBank/DDBJ databases">
        <authorList>
            <person name="Genoscope"/>
        </authorList>
    </citation>
    <scope>NUCLEOTIDE SEQUENCE</scope>
</reference>
<dbReference type="EMBL" id="CT573071">
    <property type="protein sequence ID" value="CAJ74265.1"/>
    <property type="molecule type" value="Genomic_DNA"/>
</dbReference>
<evidence type="ECO:0000313" key="2">
    <source>
        <dbReference type="EMBL" id="CAJ74265.1"/>
    </source>
</evidence>
<feature type="transmembrane region" description="Helical" evidence="1">
    <location>
        <begin position="68"/>
        <end position="89"/>
    </location>
</feature>
<dbReference type="AlphaFoldDB" id="Q1Q2N4"/>
<proteinExistence type="predicted"/>
<gene>
    <name evidence="2" type="ORF">kuste3502</name>
</gene>
<evidence type="ECO:0000256" key="1">
    <source>
        <dbReference type="SAM" id="Phobius"/>
    </source>
</evidence>
<organism evidence="2">
    <name type="scientific">Kuenenia stuttgartiensis</name>
    <dbReference type="NCBI Taxonomy" id="174633"/>
    <lineage>
        <taxon>Bacteria</taxon>
        <taxon>Pseudomonadati</taxon>
        <taxon>Planctomycetota</taxon>
        <taxon>Candidatus Brocadiia</taxon>
        <taxon>Candidatus Brocadiales</taxon>
        <taxon>Candidatus Brocadiaceae</taxon>
        <taxon>Candidatus Kuenenia</taxon>
    </lineage>
</organism>
<protein>
    <submittedName>
        <fullName evidence="2">Uncharacterized protein</fullName>
    </submittedName>
</protein>
<reference evidence="2" key="1">
    <citation type="journal article" date="2006" name="Nature">
        <title>Deciphering the evolution and metabolism of an anammox bacterium from a community genome.</title>
        <authorList>
            <person name="Strous M."/>
            <person name="Pelletier E."/>
            <person name="Mangenot S."/>
            <person name="Rattei T."/>
            <person name="Lehner A."/>
            <person name="Taylor M.W."/>
            <person name="Horn M."/>
            <person name="Daims H."/>
            <person name="Bartol-Mavel D."/>
            <person name="Wincker P."/>
            <person name="Barbe V."/>
            <person name="Fonknechten N."/>
            <person name="Vallenet D."/>
            <person name="Segurens B."/>
            <person name="Schenowitz-Truong C."/>
            <person name="Medigue C."/>
            <person name="Collingro A."/>
            <person name="Snel B."/>
            <person name="Dutilh B.E."/>
            <person name="OpDenCamp H.J.M."/>
            <person name="vanDerDrift C."/>
            <person name="Cirpus I."/>
            <person name="vanDePas-Schoonen K.T."/>
            <person name="Harhangi H.R."/>
            <person name="vanNiftrik L."/>
            <person name="Schmid M."/>
            <person name="Keltjens J."/>
            <person name="vanDeVossenberg J."/>
            <person name="Kartal B."/>
            <person name="Meier H."/>
            <person name="Frishman D."/>
            <person name="Huynen M.A."/>
            <person name="Mewes H."/>
            <person name="Weissenbach J."/>
            <person name="Jetten M.S.M."/>
            <person name="Wagner M."/>
            <person name="LePaslier D."/>
        </authorList>
    </citation>
    <scope>NUCLEOTIDE SEQUENCE</scope>
</reference>
<feature type="transmembrane region" description="Helical" evidence="1">
    <location>
        <begin position="5"/>
        <end position="22"/>
    </location>
</feature>